<dbReference type="EC" id="3.1.-.-" evidence="8"/>
<dbReference type="PANTHER" id="PTHR33653">
    <property type="entry name" value="RIBONUCLEASE VAPC2"/>
    <property type="match status" value="1"/>
</dbReference>
<protein>
    <recommendedName>
        <fullName evidence="8">Ribonuclease VapC</fullName>
        <shortName evidence="8">RNase VapC</shortName>
        <ecNumber evidence="8">3.1.-.-</ecNumber>
    </recommendedName>
    <alternativeName>
        <fullName evidence="8">Putative toxin VapC</fullName>
    </alternativeName>
</protein>
<evidence type="ECO:0000256" key="3">
    <source>
        <dbReference type="ARBA" id="ARBA00022722"/>
    </source>
</evidence>
<reference evidence="10 11" key="1">
    <citation type="journal article" date="2022" name="Syst. Appl. Microbiol.">
        <title>Natronocalculus amylovorans gen. nov., sp. nov., and Natranaeroarchaeum aerophilus sp. nov., dominant culturable amylolytic natronoarchaea from hypersaline soda lakes in southwestern Siberia.</title>
        <authorList>
            <person name="Sorokin D.Y."/>
            <person name="Elcheninov A.G."/>
            <person name="Khizhniak T.V."/>
            <person name="Koenen M."/>
            <person name="Bale N.J."/>
            <person name="Damste J.S.S."/>
            <person name="Kublanov I.V."/>
        </authorList>
    </citation>
    <scope>NUCLEOTIDE SEQUENCE [LARGE SCALE GENOMIC DNA]</scope>
    <source>
        <strain evidence="10 11">AArc-St1-1</strain>
    </source>
</reference>
<dbReference type="InterPro" id="IPR050556">
    <property type="entry name" value="Type_II_TA_system_RNase"/>
</dbReference>
<comment type="cofactor">
    <cofactor evidence="1 8">
        <name>Mg(2+)</name>
        <dbReference type="ChEBI" id="CHEBI:18420"/>
    </cofactor>
</comment>
<evidence type="ECO:0000256" key="2">
    <source>
        <dbReference type="ARBA" id="ARBA00022649"/>
    </source>
</evidence>
<comment type="function">
    <text evidence="8">Toxic component of a toxin-antitoxin (TA) system. An RNase.</text>
</comment>
<dbReference type="GO" id="GO:0000287">
    <property type="term" value="F:magnesium ion binding"/>
    <property type="evidence" value="ECO:0007669"/>
    <property type="project" value="UniProtKB-UniRule"/>
</dbReference>
<name>A0AAE3FS94_9EURY</name>
<organism evidence="10 11">
    <name type="scientific">Natranaeroarchaeum aerophilus</name>
    <dbReference type="NCBI Taxonomy" id="2917711"/>
    <lineage>
        <taxon>Archaea</taxon>
        <taxon>Methanobacteriati</taxon>
        <taxon>Methanobacteriota</taxon>
        <taxon>Stenosarchaea group</taxon>
        <taxon>Halobacteria</taxon>
        <taxon>Halobacteriales</taxon>
        <taxon>Natronoarchaeaceae</taxon>
        <taxon>Natranaeroarchaeum</taxon>
    </lineage>
</organism>
<comment type="caution">
    <text evidence="10">The sequence shown here is derived from an EMBL/GenBank/DDBJ whole genome shotgun (WGS) entry which is preliminary data.</text>
</comment>
<keyword evidence="4 8" id="KW-0479">Metal-binding</keyword>
<evidence type="ECO:0000256" key="6">
    <source>
        <dbReference type="ARBA" id="ARBA00022842"/>
    </source>
</evidence>
<dbReference type="GO" id="GO:0004540">
    <property type="term" value="F:RNA nuclease activity"/>
    <property type="evidence" value="ECO:0007669"/>
    <property type="project" value="InterPro"/>
</dbReference>
<dbReference type="GO" id="GO:0016787">
    <property type="term" value="F:hydrolase activity"/>
    <property type="evidence" value="ECO:0007669"/>
    <property type="project" value="UniProtKB-KW"/>
</dbReference>
<keyword evidence="6 8" id="KW-0460">Magnesium</keyword>
<proteinExistence type="inferred from homology"/>
<dbReference type="GO" id="GO:0090729">
    <property type="term" value="F:toxin activity"/>
    <property type="evidence" value="ECO:0007669"/>
    <property type="project" value="UniProtKB-KW"/>
</dbReference>
<keyword evidence="8" id="KW-0800">Toxin</keyword>
<evidence type="ECO:0000313" key="10">
    <source>
        <dbReference type="EMBL" id="MCL9814388.1"/>
    </source>
</evidence>
<evidence type="ECO:0000256" key="8">
    <source>
        <dbReference type="HAMAP-Rule" id="MF_00265"/>
    </source>
</evidence>
<keyword evidence="5 8" id="KW-0378">Hydrolase</keyword>
<dbReference type="Pfam" id="PF01850">
    <property type="entry name" value="PIN"/>
    <property type="match status" value="1"/>
</dbReference>
<evidence type="ECO:0000256" key="1">
    <source>
        <dbReference type="ARBA" id="ARBA00001946"/>
    </source>
</evidence>
<dbReference type="SUPFAM" id="SSF88723">
    <property type="entry name" value="PIN domain-like"/>
    <property type="match status" value="1"/>
</dbReference>
<dbReference type="HAMAP" id="MF_00265">
    <property type="entry name" value="VapC_Nob1"/>
    <property type="match status" value="1"/>
</dbReference>
<dbReference type="Proteomes" id="UP001202674">
    <property type="component" value="Unassembled WGS sequence"/>
</dbReference>
<dbReference type="EMBL" id="JAKRVY010000007">
    <property type="protein sequence ID" value="MCL9814388.1"/>
    <property type="molecule type" value="Genomic_DNA"/>
</dbReference>
<gene>
    <name evidence="8" type="primary">vapC</name>
    <name evidence="10" type="ORF">AArcSt11_12070</name>
</gene>
<dbReference type="InterPro" id="IPR029060">
    <property type="entry name" value="PIN-like_dom_sf"/>
</dbReference>
<feature type="domain" description="PIN" evidence="9">
    <location>
        <begin position="2"/>
        <end position="123"/>
    </location>
</feature>
<dbReference type="Gene3D" id="3.40.50.1010">
    <property type="entry name" value="5'-nuclease"/>
    <property type="match status" value="1"/>
</dbReference>
<dbReference type="InterPro" id="IPR022907">
    <property type="entry name" value="VapC_family"/>
</dbReference>
<accession>A0AAE3FS94</accession>
<evidence type="ECO:0000259" key="9">
    <source>
        <dbReference type="Pfam" id="PF01850"/>
    </source>
</evidence>
<comment type="similarity">
    <text evidence="7 8">Belongs to the PINc/VapC protein family.</text>
</comment>
<evidence type="ECO:0000313" key="11">
    <source>
        <dbReference type="Proteomes" id="UP001202674"/>
    </source>
</evidence>
<evidence type="ECO:0000256" key="7">
    <source>
        <dbReference type="ARBA" id="ARBA00038093"/>
    </source>
</evidence>
<feature type="binding site" evidence="8">
    <location>
        <position position="96"/>
    </location>
    <ligand>
        <name>Mg(2+)</name>
        <dbReference type="ChEBI" id="CHEBI:18420"/>
    </ligand>
</feature>
<evidence type="ECO:0000256" key="4">
    <source>
        <dbReference type="ARBA" id="ARBA00022723"/>
    </source>
</evidence>
<keyword evidence="3 8" id="KW-0540">Nuclease</keyword>
<dbReference type="InterPro" id="IPR002716">
    <property type="entry name" value="PIN_dom"/>
</dbReference>
<dbReference type="AlphaFoldDB" id="A0AAE3FS94"/>
<dbReference type="RefSeq" id="WP_250597387.1">
    <property type="nucleotide sequence ID" value="NZ_JAKRVY010000007.1"/>
</dbReference>
<sequence>MIADTSFLIDLMKNDGGAHEKLEELEARKEPIKIPAMAVLELGIGIGAELSADERRAVRAILEPHPIVPMDDTIALRAGVRIGEGDASTLKKNKGDAAIGATAEIEGEPVLTRNVDDFERMGFETAEY</sequence>
<evidence type="ECO:0000256" key="5">
    <source>
        <dbReference type="ARBA" id="ARBA00022801"/>
    </source>
</evidence>
<feature type="binding site" evidence="8">
    <location>
        <position position="4"/>
    </location>
    <ligand>
        <name>Mg(2+)</name>
        <dbReference type="ChEBI" id="CHEBI:18420"/>
    </ligand>
</feature>
<dbReference type="PANTHER" id="PTHR33653:SF1">
    <property type="entry name" value="RIBONUCLEASE VAPC2"/>
    <property type="match status" value="1"/>
</dbReference>
<keyword evidence="11" id="KW-1185">Reference proteome</keyword>
<keyword evidence="2 8" id="KW-1277">Toxin-antitoxin system</keyword>